<dbReference type="PANTHER" id="PTHR12565">
    <property type="entry name" value="STEROL REGULATORY ELEMENT-BINDING PROTEIN"/>
    <property type="match status" value="1"/>
</dbReference>
<dbReference type="Gene3D" id="4.10.280.10">
    <property type="entry name" value="Helix-loop-helix DNA-binding domain"/>
    <property type="match status" value="1"/>
</dbReference>
<feature type="domain" description="BHLH" evidence="6">
    <location>
        <begin position="278"/>
        <end position="328"/>
    </location>
</feature>
<sequence length="418" mass="44905">MGDEDNGDLRFQQGGGGGGSFFNCLTSGMYASQQLSENVDGMAMSSVPSISMSKSSDVVDSFLGSGWDPFVSQAQNVEFKIPSESSSHSHQISSPFGVGVLETQGVSGSSLLVRYPPDHQGLVGITHYGGGSFSEMVTSFVGLPENEQIVSREGSGGIDKTSVTSRNASVQGSTFPEDHHIVDEGAGLSSPSGKKRRGAPETQSQFNSSQGVEAEEKEDVSDEMSEGPKQQDEKKQKAEQSPGANLRGKLTGKQGKDRFQNGEGPKEDYIHVRAKRGQATNSHSLAERVRREKISERMRFLQDLVPGCNKVTGKAVMLDEIINYVQALQRQVEFLSMKLATVNPEVNIDVVKILCKDIQGGGSAVLGFGQGMSSPLPHPQVTPQGALPTIQNANPQLHSMLQVPNVWDDELQRVIQLG</sequence>
<feature type="compositionally biased region" description="Basic and acidic residues" evidence="5">
    <location>
        <begin position="254"/>
        <end position="266"/>
    </location>
</feature>
<dbReference type="GO" id="GO:0003700">
    <property type="term" value="F:DNA-binding transcription factor activity"/>
    <property type="evidence" value="ECO:0007669"/>
    <property type="project" value="TreeGrafter"/>
</dbReference>
<dbReference type="OrthoDB" id="1609391at2759"/>
<dbReference type="CDD" id="cd18919">
    <property type="entry name" value="bHLH_AtBPE_like"/>
    <property type="match status" value="1"/>
</dbReference>
<evidence type="ECO:0000256" key="1">
    <source>
        <dbReference type="ARBA" id="ARBA00004123"/>
    </source>
</evidence>
<feature type="region of interest" description="Disordered" evidence="5">
    <location>
        <begin position="152"/>
        <end position="266"/>
    </location>
</feature>
<dbReference type="PROSITE" id="PS50888">
    <property type="entry name" value="BHLH"/>
    <property type="match status" value="1"/>
</dbReference>
<evidence type="ECO:0000256" key="2">
    <source>
        <dbReference type="ARBA" id="ARBA00023015"/>
    </source>
</evidence>
<dbReference type="InterPro" id="IPR011598">
    <property type="entry name" value="bHLH_dom"/>
</dbReference>
<feature type="compositionally biased region" description="Polar residues" evidence="5">
    <location>
        <begin position="201"/>
        <end position="211"/>
    </location>
</feature>
<evidence type="ECO:0000313" key="7">
    <source>
        <dbReference type="EMBL" id="KAJ4967020.1"/>
    </source>
</evidence>
<dbReference type="InterPro" id="IPR024097">
    <property type="entry name" value="bHLH_ZIP_TF"/>
</dbReference>
<accession>A0A9Q0QPF0</accession>
<feature type="compositionally biased region" description="Basic and acidic residues" evidence="5">
    <location>
        <begin position="229"/>
        <end position="238"/>
    </location>
</feature>
<dbReference type="Pfam" id="PF00010">
    <property type="entry name" value="HLH"/>
    <property type="match status" value="1"/>
</dbReference>
<dbReference type="Proteomes" id="UP001141806">
    <property type="component" value="Unassembled WGS sequence"/>
</dbReference>
<dbReference type="GO" id="GO:0005634">
    <property type="term" value="C:nucleus"/>
    <property type="evidence" value="ECO:0007669"/>
    <property type="project" value="UniProtKB-SubCell"/>
</dbReference>
<evidence type="ECO:0000256" key="5">
    <source>
        <dbReference type="SAM" id="MobiDB-lite"/>
    </source>
</evidence>
<dbReference type="SUPFAM" id="SSF47459">
    <property type="entry name" value="HLH, helix-loop-helix DNA-binding domain"/>
    <property type="match status" value="1"/>
</dbReference>
<dbReference type="InterPro" id="IPR036638">
    <property type="entry name" value="HLH_DNA-bd_sf"/>
</dbReference>
<dbReference type="GO" id="GO:0046983">
    <property type="term" value="F:protein dimerization activity"/>
    <property type="evidence" value="ECO:0007669"/>
    <property type="project" value="InterPro"/>
</dbReference>
<feature type="compositionally biased region" description="Polar residues" evidence="5">
    <location>
        <begin position="161"/>
        <end position="174"/>
    </location>
</feature>
<keyword evidence="2" id="KW-0805">Transcription regulation</keyword>
<evidence type="ECO:0000256" key="3">
    <source>
        <dbReference type="ARBA" id="ARBA00023163"/>
    </source>
</evidence>
<keyword evidence="3" id="KW-0804">Transcription</keyword>
<comment type="caution">
    <text evidence="7">The sequence shown here is derived from an EMBL/GenBank/DDBJ whole genome shotgun (WGS) entry which is preliminary data.</text>
</comment>
<proteinExistence type="predicted"/>
<gene>
    <name evidence="7" type="ORF">NE237_018869</name>
</gene>
<organism evidence="7 8">
    <name type="scientific">Protea cynaroides</name>
    <dbReference type="NCBI Taxonomy" id="273540"/>
    <lineage>
        <taxon>Eukaryota</taxon>
        <taxon>Viridiplantae</taxon>
        <taxon>Streptophyta</taxon>
        <taxon>Embryophyta</taxon>
        <taxon>Tracheophyta</taxon>
        <taxon>Spermatophyta</taxon>
        <taxon>Magnoliopsida</taxon>
        <taxon>Proteales</taxon>
        <taxon>Proteaceae</taxon>
        <taxon>Protea</taxon>
    </lineage>
</organism>
<dbReference type="AlphaFoldDB" id="A0A9Q0QPF0"/>
<evidence type="ECO:0000256" key="4">
    <source>
        <dbReference type="ARBA" id="ARBA00023242"/>
    </source>
</evidence>
<comment type="subcellular location">
    <subcellularLocation>
        <location evidence="1">Nucleus</location>
    </subcellularLocation>
</comment>
<dbReference type="PANTHER" id="PTHR12565:SF458">
    <property type="entry name" value="TRANSCRIPTION FACTOR BHLH49"/>
    <property type="match status" value="1"/>
</dbReference>
<evidence type="ECO:0000313" key="8">
    <source>
        <dbReference type="Proteomes" id="UP001141806"/>
    </source>
</evidence>
<reference evidence="7" key="1">
    <citation type="journal article" date="2023" name="Plant J.">
        <title>The genome of the king protea, Protea cynaroides.</title>
        <authorList>
            <person name="Chang J."/>
            <person name="Duong T.A."/>
            <person name="Schoeman C."/>
            <person name="Ma X."/>
            <person name="Roodt D."/>
            <person name="Barker N."/>
            <person name="Li Z."/>
            <person name="Van de Peer Y."/>
            <person name="Mizrachi E."/>
        </authorList>
    </citation>
    <scope>NUCLEOTIDE SEQUENCE</scope>
    <source>
        <tissue evidence="7">Young leaves</tissue>
    </source>
</reference>
<dbReference type="EMBL" id="JAMYWD010000007">
    <property type="protein sequence ID" value="KAJ4967020.1"/>
    <property type="molecule type" value="Genomic_DNA"/>
</dbReference>
<protein>
    <recommendedName>
        <fullName evidence="6">BHLH domain-containing protein</fullName>
    </recommendedName>
</protein>
<keyword evidence="8" id="KW-1185">Reference proteome</keyword>
<dbReference type="SMART" id="SM00353">
    <property type="entry name" value="HLH"/>
    <property type="match status" value="1"/>
</dbReference>
<keyword evidence="4" id="KW-0539">Nucleus</keyword>
<name>A0A9Q0QPF0_9MAGN</name>
<dbReference type="FunFam" id="4.10.280.10:FF:000002">
    <property type="entry name" value="Basic helix-loop-helix transcription factor"/>
    <property type="match status" value="1"/>
</dbReference>
<feature type="compositionally biased region" description="Acidic residues" evidence="5">
    <location>
        <begin position="213"/>
        <end position="225"/>
    </location>
</feature>
<evidence type="ECO:0000259" key="6">
    <source>
        <dbReference type="PROSITE" id="PS50888"/>
    </source>
</evidence>